<dbReference type="EMBL" id="JAUHJS010000008">
    <property type="protein sequence ID" value="MDN4166730.1"/>
    <property type="molecule type" value="Genomic_DNA"/>
</dbReference>
<feature type="signal peptide" evidence="1">
    <location>
        <begin position="1"/>
        <end position="22"/>
    </location>
</feature>
<protein>
    <recommendedName>
        <fullName evidence="4">MBL fold metallo-hydrolase</fullName>
    </recommendedName>
</protein>
<keyword evidence="1" id="KW-0732">Signal</keyword>
<feature type="chain" id="PRO_5045211358" description="MBL fold metallo-hydrolase" evidence="1">
    <location>
        <begin position="23"/>
        <end position="505"/>
    </location>
</feature>
<evidence type="ECO:0008006" key="4">
    <source>
        <dbReference type="Google" id="ProtNLM"/>
    </source>
</evidence>
<dbReference type="SUPFAM" id="SSF56281">
    <property type="entry name" value="Metallo-hydrolase/oxidoreductase"/>
    <property type="match status" value="1"/>
</dbReference>
<keyword evidence="3" id="KW-1185">Reference proteome</keyword>
<gene>
    <name evidence="2" type="ORF">QWY31_14560</name>
</gene>
<evidence type="ECO:0000313" key="2">
    <source>
        <dbReference type="EMBL" id="MDN4166730.1"/>
    </source>
</evidence>
<dbReference type="InterPro" id="IPR036866">
    <property type="entry name" value="RibonucZ/Hydroxyglut_hydro"/>
</dbReference>
<proteinExistence type="predicted"/>
<evidence type="ECO:0000256" key="1">
    <source>
        <dbReference type="SAM" id="SignalP"/>
    </source>
</evidence>
<name>A0ABT8F8M3_9BACT</name>
<dbReference type="Gene3D" id="3.60.15.10">
    <property type="entry name" value="Ribonuclease Z/Hydroxyacylglutathione hydrolase-like"/>
    <property type="match status" value="1"/>
</dbReference>
<dbReference type="Proteomes" id="UP001168552">
    <property type="component" value="Unassembled WGS sequence"/>
</dbReference>
<comment type="caution">
    <text evidence="2">The sequence shown here is derived from an EMBL/GenBank/DDBJ whole genome shotgun (WGS) entry which is preliminary data.</text>
</comment>
<reference evidence="2" key="1">
    <citation type="submission" date="2023-06" db="EMBL/GenBank/DDBJ databases">
        <title>Cytophagales bacterium Strain LB-30, isolated from soil.</title>
        <authorList>
            <person name="Liu B."/>
        </authorList>
    </citation>
    <scope>NUCLEOTIDE SEQUENCE</scope>
    <source>
        <strain evidence="2">LB-30</strain>
    </source>
</reference>
<accession>A0ABT8F8M3</accession>
<sequence length="505" mass="59566">MKNKKHFYTLQILLLFSIPLKAQSQKHSFAYQNFNQAYEILNSSIKQHGILDPMIGIKLEIIGKYYDEGHPYHPDSLVSRNLTATLVYQMGNIEERGIEKRGDRETSYVNKFISNRYFYLDKGKQFYFEISKDKSSNLKEYSKIIPQMILNEAKLNAKSLNYLGQENHYNIISYVDANNEIWQIYIGTEDHLLHKMTNLYFDDRMGDSYEIIEFDNYKLVNNLMLPGKFKKHRLNQIVRDWDVSYFQINDKLDWSLPDSIQIKHATKDYTYKLTSDSIFINPITKNIYEILLPQTNNRLLLALFDKYSVLIEGSYHSIHGDLVIKKIEEKFPKHPVKYFSYSHLHHQYIGFVRSIAANGGTVIAPESHYGLIEKMVNSKHSLNPDRQAEINEKLKYELFDKEYTLKDKHNQLQIYNIGPIHTAQYSVFYFPEAKLLMVGDLLWVYENENINHLSGRTLELFKKLQKLNLDIDQMIISWPVDGYKIKNYVDYKEFQSKGELSEKNK</sequence>
<dbReference type="RefSeq" id="WP_320005268.1">
    <property type="nucleotide sequence ID" value="NZ_JAUHJS010000008.1"/>
</dbReference>
<organism evidence="2 3">
    <name type="scientific">Shiella aurantiaca</name>
    <dbReference type="NCBI Taxonomy" id="3058365"/>
    <lineage>
        <taxon>Bacteria</taxon>
        <taxon>Pseudomonadati</taxon>
        <taxon>Bacteroidota</taxon>
        <taxon>Cytophagia</taxon>
        <taxon>Cytophagales</taxon>
        <taxon>Shiellaceae</taxon>
        <taxon>Shiella</taxon>
    </lineage>
</organism>
<evidence type="ECO:0000313" key="3">
    <source>
        <dbReference type="Proteomes" id="UP001168552"/>
    </source>
</evidence>